<feature type="transmembrane region" description="Helical" evidence="5">
    <location>
        <begin position="233"/>
        <end position="253"/>
    </location>
</feature>
<name>A0AAD6D4K3_9EURO</name>
<evidence type="ECO:0000256" key="3">
    <source>
        <dbReference type="ARBA" id="ARBA00022989"/>
    </source>
</evidence>
<dbReference type="PANTHER" id="PTHR31465">
    <property type="entry name" value="PROTEIN RTA1-RELATED"/>
    <property type="match status" value="1"/>
</dbReference>
<feature type="transmembrane region" description="Helical" evidence="5">
    <location>
        <begin position="123"/>
        <end position="149"/>
    </location>
</feature>
<sequence length="280" mass="31015">MASSECELYLYTPSLALAVVAVIAFSGLAAVLCFRMIKTKTWSSIFFVLGAFAQLSGYTARVFSTQDPCNRVAYGIQSILLLLGPTLIMLSVNLTQTNFARALEAEQFCLVPIRWQTPLYLSLNTVLIILQAVGGIMSVASTSITALTIGGRMTIAIYVIQTVFWGFTFAENVCMTIRLGRQQTETSLGPLKKWKTWNQLFGLTTSIIGFGRNIMRLTMAGGIAFLIENEWPAYAFDGYQMIVVLGAWAIFYLPEKCEAVADKGTYRSLTRLEEIRRSPT</sequence>
<evidence type="ECO:0008006" key="8">
    <source>
        <dbReference type="Google" id="ProtNLM"/>
    </source>
</evidence>
<protein>
    <recommendedName>
        <fullName evidence="8">Protein RTM1</fullName>
    </recommendedName>
</protein>
<feature type="transmembrane region" description="Helical" evidence="5">
    <location>
        <begin position="200"/>
        <end position="227"/>
    </location>
</feature>
<dbReference type="GO" id="GO:0016020">
    <property type="term" value="C:membrane"/>
    <property type="evidence" value="ECO:0007669"/>
    <property type="project" value="UniProtKB-SubCell"/>
</dbReference>
<feature type="transmembrane region" description="Helical" evidence="5">
    <location>
        <begin position="15"/>
        <end position="34"/>
    </location>
</feature>
<proteinExistence type="predicted"/>
<dbReference type="InterPro" id="IPR007568">
    <property type="entry name" value="RTA1"/>
</dbReference>
<feature type="transmembrane region" description="Helical" evidence="5">
    <location>
        <begin position="72"/>
        <end position="92"/>
    </location>
</feature>
<keyword evidence="7" id="KW-1185">Reference proteome</keyword>
<comment type="subcellular location">
    <subcellularLocation>
        <location evidence="1">Membrane</location>
        <topology evidence="1">Multi-pass membrane protein</topology>
    </subcellularLocation>
</comment>
<evidence type="ECO:0000256" key="1">
    <source>
        <dbReference type="ARBA" id="ARBA00004141"/>
    </source>
</evidence>
<evidence type="ECO:0000256" key="2">
    <source>
        <dbReference type="ARBA" id="ARBA00022692"/>
    </source>
</evidence>
<dbReference type="EMBL" id="JAQIZZ010000002">
    <property type="protein sequence ID" value="KAJ5553409.1"/>
    <property type="molecule type" value="Genomic_DNA"/>
</dbReference>
<reference evidence="6 7" key="1">
    <citation type="journal article" date="2023" name="IMA Fungus">
        <title>Comparative genomic study of the Penicillium genus elucidates a diverse pangenome and 15 lateral gene transfer events.</title>
        <authorList>
            <person name="Petersen C."/>
            <person name="Sorensen T."/>
            <person name="Nielsen M.R."/>
            <person name="Sondergaard T.E."/>
            <person name="Sorensen J.L."/>
            <person name="Fitzpatrick D.A."/>
            <person name="Frisvad J.C."/>
            <person name="Nielsen K.L."/>
        </authorList>
    </citation>
    <scope>NUCLEOTIDE SEQUENCE [LARGE SCALE GENOMIC DNA]</scope>
    <source>
        <strain evidence="6 7">IBT 35679</strain>
    </source>
</reference>
<dbReference type="PANTHER" id="PTHR31465:SF1">
    <property type="entry name" value="PROTEIN RTA1-RELATED"/>
    <property type="match status" value="1"/>
</dbReference>
<dbReference type="Proteomes" id="UP001220324">
    <property type="component" value="Unassembled WGS sequence"/>
</dbReference>
<gene>
    <name evidence="6" type="ORF">N7494_002787</name>
</gene>
<keyword evidence="4 5" id="KW-0472">Membrane</keyword>
<evidence type="ECO:0000256" key="4">
    <source>
        <dbReference type="ARBA" id="ARBA00023136"/>
    </source>
</evidence>
<accession>A0AAD6D4K3</accession>
<keyword evidence="2 5" id="KW-0812">Transmembrane</keyword>
<organism evidence="6 7">
    <name type="scientific">Penicillium frequentans</name>
    <dbReference type="NCBI Taxonomy" id="3151616"/>
    <lineage>
        <taxon>Eukaryota</taxon>
        <taxon>Fungi</taxon>
        <taxon>Dikarya</taxon>
        <taxon>Ascomycota</taxon>
        <taxon>Pezizomycotina</taxon>
        <taxon>Eurotiomycetes</taxon>
        <taxon>Eurotiomycetidae</taxon>
        <taxon>Eurotiales</taxon>
        <taxon>Aspergillaceae</taxon>
        <taxon>Penicillium</taxon>
    </lineage>
</organism>
<feature type="transmembrane region" description="Helical" evidence="5">
    <location>
        <begin position="155"/>
        <end position="179"/>
    </location>
</feature>
<feature type="transmembrane region" description="Helical" evidence="5">
    <location>
        <begin position="41"/>
        <end position="60"/>
    </location>
</feature>
<evidence type="ECO:0000313" key="7">
    <source>
        <dbReference type="Proteomes" id="UP001220324"/>
    </source>
</evidence>
<evidence type="ECO:0000256" key="5">
    <source>
        <dbReference type="SAM" id="Phobius"/>
    </source>
</evidence>
<comment type="caution">
    <text evidence="6">The sequence shown here is derived from an EMBL/GenBank/DDBJ whole genome shotgun (WGS) entry which is preliminary data.</text>
</comment>
<dbReference type="AlphaFoldDB" id="A0AAD6D4K3"/>
<evidence type="ECO:0000313" key="6">
    <source>
        <dbReference type="EMBL" id="KAJ5553409.1"/>
    </source>
</evidence>
<dbReference type="Pfam" id="PF04479">
    <property type="entry name" value="RTA1"/>
    <property type="match status" value="1"/>
</dbReference>
<keyword evidence="3 5" id="KW-1133">Transmembrane helix</keyword>